<dbReference type="EMBL" id="CAMXCT030001061">
    <property type="protein sequence ID" value="CAL4773547.1"/>
    <property type="molecule type" value="Genomic_DNA"/>
</dbReference>
<reference evidence="9 10" key="2">
    <citation type="submission" date="2024-05" db="EMBL/GenBank/DDBJ databases">
        <authorList>
            <person name="Chen Y."/>
            <person name="Shah S."/>
            <person name="Dougan E. K."/>
            <person name="Thang M."/>
            <person name="Chan C."/>
        </authorList>
    </citation>
    <scope>NUCLEOTIDE SEQUENCE [LARGE SCALE GENOMIC DNA]</scope>
</reference>
<feature type="domain" description="TauD/TfdA-like" evidence="7">
    <location>
        <begin position="408"/>
        <end position="700"/>
    </location>
</feature>
<keyword evidence="2" id="KW-0808">Transferase</keyword>
<dbReference type="Pfam" id="PF02668">
    <property type="entry name" value="TauD"/>
    <property type="match status" value="1"/>
</dbReference>
<organism evidence="8">
    <name type="scientific">Cladocopium goreaui</name>
    <dbReference type="NCBI Taxonomy" id="2562237"/>
    <lineage>
        <taxon>Eukaryota</taxon>
        <taxon>Sar</taxon>
        <taxon>Alveolata</taxon>
        <taxon>Dinophyceae</taxon>
        <taxon>Suessiales</taxon>
        <taxon>Symbiodiniaceae</taxon>
        <taxon>Cladocopium</taxon>
    </lineage>
</organism>
<keyword evidence="5" id="KW-0175">Coiled coil</keyword>
<keyword evidence="10" id="KW-1185">Reference proteome</keyword>
<sequence length="1676" mass="188040">VEVDLFSQQHRCGQLRGSVRQMNSELQDLELGEAEAQQDSQWAPYLEAEIRWRQVELMKKRLASMIQSQSSRAEVLDSAVAEIHQDLDRRAQDILHLAQRARFAPEIRADVPLAQRLEVDAVQAELQHQREVFELRRRQAQALEGRFEDEAKPMALKAWIDWATRSLECHEARAPERTRQAARDVQDRKQYLEDACVSATRDADAAAKRVTHLARQRDALLRGVEEVSKEERRAIGRLEQAEEKLRLDRRRAVETTRKALMKRGEARSKEERDAVTLEAQEMVAMARERQIAELRELSEESHCVHWETSCVRAQLEAMEAQEGTEQKPSDSEAPVVPGEAPAVPTARQGAPLRRTAEVLYRAGAGMPQNPQSLLNSTMATMAWFLALTLSLGVTTSTPLPTVPRRVASGDWEEVMLALRTDGAVIVTGYVLDNSTSSDFRAMAQQLPHDLFNGTAGRPSLFSNDAPVSAVHEELEEAKKRGKYLPGRCLTRCSEGNPLEAIGIGLVDLQHLATKVYGDALPDFIALLCQEPSREGGGNTLIDGRRFFESLDPELVRWLEQTSVDLSEGDQGITAGRAAQGPVIQYHGERLKWRRQINVEKAQRTDSWKPLDHAQRGDQHETSAYLSLWKPLPNASEQEAQEIQQKLELVDLQLQKATGLAEREGLFYLRSGEALILDNWRLLHSRQPYQGQSARKMWRIWSWTSEGSGLPADGAQTSQPLNDAVFGRSAEAGAEATAAALRRLAAQHAAQQAERLQRQEGLQQRLEEAQERLRICREMQHSEAHQALYRYRQDESEVERLQLEMAEASAGSLESPEAFEQAAPMPALPSEEFLREGAVVSCGVTEPSASPRSSDCRERFPVWAQAAPVPKLEQKEIQLFYSQVHPLQLGVQLRAATSPQQTFEEKTLALSSDFQRLELWPSVPLSYFAYLEKMGTPLERLFSKIFVAAHAPAWAVCSAQRRRPQRPDSQLVPAEILADIPEVVVPTSSLVCHLVHWVSSKNREWPYRVKAACCLRDWLSPLNDGTVPVETLQVSSNHRMPVENGQCMIDSLEMKSFTALPWWVTFRNFMDAMAQEEAGLPESKKLIKGNVASLTVGELISLLALCDEDPLCINCCHRLGRQCAALMSEHLYRYAEHRGSNTSLVEQQKKSNVLHGAVKEQAVSLVQSGVKTSLEDALEHMGYRRGLAANIYQDYQSALLYRHRIDFEGARYFQVLLDGGNPMKKKAVYFILCQLSLLANQASCFCRNACLQVVHLCAQAQLMSVSDIEKSFFVTGQGSDSDFTGGAAGFEEIDSTMRRMLQNRVPHECHVFGDILDIFGDGRAAYNHLNSISSYRDKIAWANQVPTSKTAWCFQHDQYCDLFTGATLRCGGFPCQDFSQAGMQQGTSGKQAPVVAAFGRKTKELANPLLTIENVDRCPTDVVHDTFSSEYQWYCEACFDPAAVGFDCIRRSRLYMGALHESSATCVIDPGILLQHTMHCIGRDPPLKPGMLMVAGTNDFWQDCWHLTSGDSGRGKRSSDQLLLAAEQARLDNYVSKFWELPHTNRCDYSDLVVHLGDSPATGWVTWSARHGVMPTIRRTGGLYYVPCLGRHLTLREMYLSMGYPTYVQYVGYDASLAYRVFTPQTSWWDARRALGNSMHVAQVGCFVGSLLLSSRSKESGLPLSELFQIMDRSLWQ</sequence>
<feature type="compositionally biased region" description="Low complexity" evidence="6">
    <location>
        <begin position="333"/>
        <end position="346"/>
    </location>
</feature>
<dbReference type="GO" id="GO:0016491">
    <property type="term" value="F:oxidoreductase activity"/>
    <property type="evidence" value="ECO:0007669"/>
    <property type="project" value="UniProtKB-KW"/>
</dbReference>
<dbReference type="Proteomes" id="UP001152797">
    <property type="component" value="Unassembled WGS sequence"/>
</dbReference>
<dbReference type="Gene3D" id="3.60.130.10">
    <property type="entry name" value="Clavaminate synthase-like"/>
    <property type="match status" value="1"/>
</dbReference>
<reference evidence="8" key="1">
    <citation type="submission" date="2022-10" db="EMBL/GenBank/DDBJ databases">
        <authorList>
            <person name="Chen Y."/>
            <person name="Dougan E. K."/>
            <person name="Chan C."/>
            <person name="Rhodes N."/>
            <person name="Thang M."/>
        </authorList>
    </citation>
    <scope>NUCLEOTIDE SEQUENCE</scope>
</reference>
<evidence type="ECO:0000313" key="8">
    <source>
        <dbReference type="EMBL" id="CAI3986235.1"/>
    </source>
</evidence>
<keyword evidence="3" id="KW-0560">Oxidoreductase</keyword>
<dbReference type="InterPro" id="IPR042098">
    <property type="entry name" value="TauD-like_sf"/>
</dbReference>
<dbReference type="Gene3D" id="3.40.50.150">
    <property type="entry name" value="Vaccinia Virus protein VP39"/>
    <property type="match status" value="1"/>
</dbReference>
<dbReference type="PANTHER" id="PTHR10696">
    <property type="entry name" value="GAMMA-BUTYROBETAINE HYDROXYLASE-RELATED"/>
    <property type="match status" value="1"/>
</dbReference>
<dbReference type="InterPro" id="IPR050411">
    <property type="entry name" value="AlphaKG_dependent_hydroxylases"/>
</dbReference>
<dbReference type="GO" id="GO:0032259">
    <property type="term" value="P:methylation"/>
    <property type="evidence" value="ECO:0007669"/>
    <property type="project" value="UniProtKB-KW"/>
</dbReference>
<gene>
    <name evidence="8" type="ORF">C1SCF055_LOCUS13602</name>
</gene>
<evidence type="ECO:0000256" key="4">
    <source>
        <dbReference type="ARBA" id="ARBA00023194"/>
    </source>
</evidence>
<name>A0A9P1C6Z4_9DINO</name>
<accession>A0A9P1C6Z4</accession>
<evidence type="ECO:0000313" key="10">
    <source>
        <dbReference type="Proteomes" id="UP001152797"/>
    </source>
</evidence>
<keyword evidence="1" id="KW-0489">Methyltransferase</keyword>
<dbReference type="SUPFAM" id="SSF53335">
    <property type="entry name" value="S-adenosyl-L-methionine-dependent methyltransferases"/>
    <property type="match status" value="1"/>
</dbReference>
<dbReference type="Pfam" id="PF00145">
    <property type="entry name" value="DNA_methylase"/>
    <property type="match status" value="1"/>
</dbReference>
<dbReference type="InterPro" id="IPR003819">
    <property type="entry name" value="TauD/TfdA-like"/>
</dbReference>
<dbReference type="EMBL" id="CAMXCT010001061">
    <property type="protein sequence ID" value="CAI3986235.1"/>
    <property type="molecule type" value="Genomic_DNA"/>
</dbReference>
<feature type="coiled-coil region" evidence="5">
    <location>
        <begin position="748"/>
        <end position="810"/>
    </location>
</feature>
<dbReference type="EMBL" id="CAMXCT020001061">
    <property type="protein sequence ID" value="CAL1139610.1"/>
    <property type="molecule type" value="Genomic_DNA"/>
</dbReference>
<evidence type="ECO:0000313" key="9">
    <source>
        <dbReference type="EMBL" id="CAL4773547.1"/>
    </source>
</evidence>
<dbReference type="InterPro" id="IPR029063">
    <property type="entry name" value="SAM-dependent_MTases_sf"/>
</dbReference>
<comment type="caution">
    <text evidence="8">The sequence shown here is derived from an EMBL/GenBank/DDBJ whole genome shotgun (WGS) entry which is preliminary data.</text>
</comment>
<dbReference type="InterPro" id="IPR001525">
    <property type="entry name" value="C5_MeTfrase"/>
</dbReference>
<dbReference type="GO" id="GO:0008168">
    <property type="term" value="F:methyltransferase activity"/>
    <property type="evidence" value="ECO:0007669"/>
    <property type="project" value="UniProtKB-KW"/>
</dbReference>
<feature type="region of interest" description="Disordered" evidence="6">
    <location>
        <begin position="319"/>
        <end position="348"/>
    </location>
</feature>
<dbReference type="OrthoDB" id="408743at2759"/>
<feature type="coiled-coil region" evidence="5">
    <location>
        <begin position="224"/>
        <end position="258"/>
    </location>
</feature>
<dbReference type="GO" id="GO:0017000">
    <property type="term" value="P:antibiotic biosynthetic process"/>
    <property type="evidence" value="ECO:0007669"/>
    <property type="project" value="UniProtKB-KW"/>
</dbReference>
<keyword evidence="4" id="KW-0045">Antibiotic biosynthesis</keyword>
<evidence type="ECO:0000256" key="6">
    <source>
        <dbReference type="SAM" id="MobiDB-lite"/>
    </source>
</evidence>
<evidence type="ECO:0000256" key="1">
    <source>
        <dbReference type="ARBA" id="ARBA00022603"/>
    </source>
</evidence>
<dbReference type="SUPFAM" id="SSF51197">
    <property type="entry name" value="Clavaminate synthase-like"/>
    <property type="match status" value="1"/>
</dbReference>
<protein>
    <submittedName>
        <fullName evidence="9">TauD/TfdA-like domain-containing protein</fullName>
    </submittedName>
</protein>
<dbReference type="PANTHER" id="PTHR10696:SF56">
    <property type="entry name" value="TAUD_TFDA-LIKE DOMAIN-CONTAINING PROTEIN"/>
    <property type="match status" value="1"/>
</dbReference>
<evidence type="ECO:0000259" key="7">
    <source>
        <dbReference type="Pfam" id="PF02668"/>
    </source>
</evidence>
<proteinExistence type="predicted"/>
<evidence type="ECO:0000256" key="5">
    <source>
        <dbReference type="SAM" id="Coils"/>
    </source>
</evidence>
<evidence type="ECO:0000256" key="2">
    <source>
        <dbReference type="ARBA" id="ARBA00022679"/>
    </source>
</evidence>
<evidence type="ECO:0000256" key="3">
    <source>
        <dbReference type="ARBA" id="ARBA00023002"/>
    </source>
</evidence>
<feature type="non-terminal residue" evidence="8">
    <location>
        <position position="1676"/>
    </location>
</feature>